<organism evidence="4 5">
    <name type="scientific">Branchiostoma belcheri</name>
    <name type="common">Amphioxus</name>
    <dbReference type="NCBI Taxonomy" id="7741"/>
    <lineage>
        <taxon>Eukaryota</taxon>
        <taxon>Metazoa</taxon>
        <taxon>Chordata</taxon>
        <taxon>Cephalochordata</taxon>
        <taxon>Leptocardii</taxon>
        <taxon>Amphioxiformes</taxon>
        <taxon>Branchiostomatidae</taxon>
        <taxon>Branchiostoma</taxon>
    </lineage>
</organism>
<dbReference type="OrthoDB" id="16284at2759"/>
<dbReference type="PANTHER" id="PTHR46690:SF1">
    <property type="entry name" value="CYTOCHROME C OXIDASE ASSEMBLY FACTOR 6 HOMOLOG"/>
    <property type="match status" value="1"/>
</dbReference>
<keyword evidence="4" id="KW-1185">Reference proteome</keyword>
<proteinExistence type="predicted"/>
<dbReference type="InterPro" id="IPR036549">
    <property type="entry name" value="CX6/COA6-like_sf"/>
</dbReference>
<dbReference type="AlphaFoldDB" id="A0A6P4ZM79"/>
<reference evidence="5" key="1">
    <citation type="submission" date="2025-08" db="UniProtKB">
        <authorList>
            <consortium name="RefSeq"/>
        </authorList>
    </citation>
    <scope>IDENTIFICATION</scope>
    <source>
        <tissue evidence="5">Gonad</tissue>
    </source>
</reference>
<dbReference type="RefSeq" id="XP_019630716.1">
    <property type="nucleotide sequence ID" value="XM_019775157.1"/>
</dbReference>
<protein>
    <submittedName>
        <fullName evidence="5">Cytochrome c oxidase assembly factor 6 homolog</fullName>
    </submittedName>
</protein>
<evidence type="ECO:0000313" key="4">
    <source>
        <dbReference type="Proteomes" id="UP000515135"/>
    </source>
</evidence>
<dbReference type="GO" id="GO:0042775">
    <property type="term" value="P:mitochondrial ATP synthesis coupled electron transport"/>
    <property type="evidence" value="ECO:0007669"/>
    <property type="project" value="TreeGrafter"/>
</dbReference>
<dbReference type="GO" id="GO:0008535">
    <property type="term" value="P:respiratory chain complex IV assembly"/>
    <property type="evidence" value="ECO:0007669"/>
    <property type="project" value="InterPro"/>
</dbReference>
<dbReference type="Proteomes" id="UP000515135">
    <property type="component" value="Unplaced"/>
</dbReference>
<evidence type="ECO:0000313" key="5">
    <source>
        <dbReference type="RefSeq" id="XP_019630716.1"/>
    </source>
</evidence>
<dbReference type="Pfam" id="PF02297">
    <property type="entry name" value="COX6B"/>
    <property type="match status" value="1"/>
</dbReference>
<dbReference type="Gene3D" id="1.10.10.140">
    <property type="entry name" value="Cytochrome c oxidase, subunit VIb"/>
    <property type="match status" value="1"/>
</dbReference>
<accession>A0A6P4ZM79</accession>
<dbReference type="PROSITE" id="PS51808">
    <property type="entry name" value="CHCH"/>
    <property type="match status" value="1"/>
</dbReference>
<evidence type="ECO:0000256" key="1">
    <source>
        <dbReference type="ARBA" id="ARBA00004173"/>
    </source>
</evidence>
<keyword evidence="2" id="KW-0496">Mitochondrion</keyword>
<dbReference type="GeneID" id="109474797"/>
<dbReference type="KEGG" id="bbel:109474797"/>
<dbReference type="InterPro" id="IPR048280">
    <property type="entry name" value="COX6B-like"/>
</dbReference>
<keyword evidence="3" id="KW-1015">Disulfide bond</keyword>
<dbReference type="PANTHER" id="PTHR46690">
    <property type="entry name" value="CYTOCHROME C OXIDASE ASSEMBLY FACTOR 6 HOMOLOG"/>
    <property type="match status" value="1"/>
</dbReference>
<dbReference type="SUPFAM" id="SSF47694">
    <property type="entry name" value="Cytochrome c oxidase subunit h"/>
    <property type="match status" value="1"/>
</dbReference>
<comment type="subcellular location">
    <subcellularLocation>
        <location evidence="1">Mitochondrion</location>
    </subcellularLocation>
</comment>
<evidence type="ECO:0000256" key="3">
    <source>
        <dbReference type="ARBA" id="ARBA00023157"/>
    </source>
</evidence>
<dbReference type="GO" id="GO:0005739">
    <property type="term" value="C:mitochondrion"/>
    <property type="evidence" value="ECO:0007669"/>
    <property type="project" value="UniProtKB-SubCell"/>
</dbReference>
<name>A0A6P4ZM79_BRABE</name>
<sequence>MPPNQQQRQKCWDSRDRFFACLEQNDENAAKCQSLRQEFEGCCSNTWVKYFLRKREYDKYKEKLQTEGFKPYEEEKKT</sequence>
<dbReference type="InterPro" id="IPR042289">
    <property type="entry name" value="COA6"/>
</dbReference>
<gene>
    <name evidence="5" type="primary">LOC109474797</name>
</gene>
<evidence type="ECO:0000256" key="2">
    <source>
        <dbReference type="ARBA" id="ARBA00023128"/>
    </source>
</evidence>